<organism evidence="7 8">
    <name type="scientific">Oceanotoga teriensis</name>
    <dbReference type="NCBI Taxonomy" id="515440"/>
    <lineage>
        <taxon>Bacteria</taxon>
        <taxon>Thermotogati</taxon>
        <taxon>Thermotogota</taxon>
        <taxon>Thermotogae</taxon>
        <taxon>Petrotogales</taxon>
        <taxon>Petrotogaceae</taxon>
        <taxon>Oceanotoga</taxon>
    </lineage>
</organism>
<keyword evidence="3 5" id="KW-0378">Hydrolase</keyword>
<dbReference type="PANTHER" id="PTHR32060">
    <property type="entry name" value="TAIL-SPECIFIC PROTEASE"/>
    <property type="match status" value="1"/>
</dbReference>
<dbReference type="InterPro" id="IPR001478">
    <property type="entry name" value="PDZ"/>
</dbReference>
<keyword evidence="8" id="KW-1185">Reference proteome</keyword>
<evidence type="ECO:0000256" key="4">
    <source>
        <dbReference type="ARBA" id="ARBA00022825"/>
    </source>
</evidence>
<dbReference type="FunFam" id="2.30.42.10:FF:000063">
    <property type="entry name" value="Peptidase, S41 family"/>
    <property type="match status" value="1"/>
</dbReference>
<dbReference type="GO" id="GO:0007165">
    <property type="term" value="P:signal transduction"/>
    <property type="evidence" value="ECO:0007669"/>
    <property type="project" value="TreeGrafter"/>
</dbReference>
<dbReference type="SUPFAM" id="SSF50156">
    <property type="entry name" value="PDZ domain-like"/>
    <property type="match status" value="1"/>
</dbReference>
<evidence type="ECO:0000313" key="8">
    <source>
        <dbReference type="Proteomes" id="UP000245921"/>
    </source>
</evidence>
<evidence type="ECO:0000256" key="3">
    <source>
        <dbReference type="ARBA" id="ARBA00022801"/>
    </source>
</evidence>
<dbReference type="SUPFAM" id="SSF52096">
    <property type="entry name" value="ClpP/crotonase"/>
    <property type="match status" value="1"/>
</dbReference>
<accession>A0AA45HHQ9</accession>
<evidence type="ECO:0000259" key="6">
    <source>
        <dbReference type="PROSITE" id="PS50106"/>
    </source>
</evidence>
<reference evidence="7 8" key="1">
    <citation type="submission" date="2018-05" db="EMBL/GenBank/DDBJ databases">
        <title>Genomic Encyclopedia of Type Strains, Phase IV (KMG-IV): sequencing the most valuable type-strain genomes for metagenomic binning, comparative biology and taxonomic classification.</title>
        <authorList>
            <person name="Goeker M."/>
        </authorList>
    </citation>
    <scope>NUCLEOTIDE SEQUENCE [LARGE SCALE GENOMIC DNA]</scope>
    <source>
        <strain evidence="7 8">DSM 24906</strain>
    </source>
</reference>
<dbReference type="PANTHER" id="PTHR32060:SF30">
    <property type="entry name" value="CARBOXY-TERMINAL PROCESSING PROTEASE CTPA"/>
    <property type="match status" value="1"/>
</dbReference>
<dbReference type="Gene3D" id="2.30.42.10">
    <property type="match status" value="1"/>
</dbReference>
<dbReference type="PROSITE" id="PS50106">
    <property type="entry name" value="PDZ"/>
    <property type="match status" value="1"/>
</dbReference>
<dbReference type="SMART" id="SM00228">
    <property type="entry name" value="PDZ"/>
    <property type="match status" value="1"/>
</dbReference>
<dbReference type="Pfam" id="PF03572">
    <property type="entry name" value="Peptidase_S41"/>
    <property type="match status" value="1"/>
</dbReference>
<keyword evidence="2 5" id="KW-0645">Protease</keyword>
<sequence>MSHKNKRVFILLLISILLISSWVFGAKNDAREIEQIYTEDFQTPIVKLLYYIDNLYYEKDDVDYDKILDSTLNGLVEGLDDPFAWYFDARTTKENNINESGEYGGLGIKVKYDPKTKSIVVVAPMHNSPAERAGILPKDYIISVNGSSVESLGYYESVDLMRGKPGTTLEIELFRQGWEESKIIEIKRELIETKTVKYTFLNYENNNIAYLRLTEFGEKSAFEMDEALNKISENKINGFVLDLRNNPGGYLNVVIDIASMFIKKGKIVSVKYYNGQQEIITPEPGKYFNMFENIPIVVLVNGGSASASEILTGALRDSKKGVIIGETTFGKAAVQRPIEFSNGGEVWLPIGHYFTPNGEDIHLKGIKPQIEVKAKVKDVVSITDTSDKEIDEILNETTNNITVDINDIQVKTALEELIKKIRGENN</sequence>
<dbReference type="GO" id="GO:0030288">
    <property type="term" value="C:outer membrane-bounded periplasmic space"/>
    <property type="evidence" value="ECO:0007669"/>
    <property type="project" value="TreeGrafter"/>
</dbReference>
<proteinExistence type="inferred from homology"/>
<dbReference type="RefSeq" id="WP_109606279.1">
    <property type="nucleotide sequence ID" value="NZ_QGGI01000024.1"/>
</dbReference>
<evidence type="ECO:0000313" key="7">
    <source>
        <dbReference type="EMBL" id="PWJ87400.1"/>
    </source>
</evidence>
<dbReference type="Proteomes" id="UP000245921">
    <property type="component" value="Unassembled WGS sequence"/>
</dbReference>
<dbReference type="InterPro" id="IPR036034">
    <property type="entry name" value="PDZ_sf"/>
</dbReference>
<dbReference type="CDD" id="cd06782">
    <property type="entry name" value="cpPDZ_CPP-like"/>
    <property type="match status" value="1"/>
</dbReference>
<evidence type="ECO:0000256" key="1">
    <source>
        <dbReference type="ARBA" id="ARBA00009179"/>
    </source>
</evidence>
<feature type="domain" description="PDZ" evidence="6">
    <location>
        <begin position="98"/>
        <end position="162"/>
    </location>
</feature>
<dbReference type="NCBIfam" id="TIGR00225">
    <property type="entry name" value="prc"/>
    <property type="match status" value="1"/>
</dbReference>
<dbReference type="SMART" id="SM00245">
    <property type="entry name" value="TSPc"/>
    <property type="match status" value="1"/>
</dbReference>
<dbReference type="GO" id="GO:0008236">
    <property type="term" value="F:serine-type peptidase activity"/>
    <property type="evidence" value="ECO:0007669"/>
    <property type="project" value="UniProtKB-KW"/>
</dbReference>
<dbReference type="GO" id="GO:0004175">
    <property type="term" value="F:endopeptidase activity"/>
    <property type="evidence" value="ECO:0007669"/>
    <property type="project" value="TreeGrafter"/>
</dbReference>
<keyword evidence="4 5" id="KW-0720">Serine protease</keyword>
<dbReference type="Pfam" id="PF00595">
    <property type="entry name" value="PDZ"/>
    <property type="match status" value="1"/>
</dbReference>
<gene>
    <name evidence="7" type="ORF">C7380_12411</name>
</gene>
<comment type="similarity">
    <text evidence="1 5">Belongs to the peptidase S41A family.</text>
</comment>
<dbReference type="CDD" id="cd07560">
    <property type="entry name" value="Peptidase_S41_CPP"/>
    <property type="match status" value="1"/>
</dbReference>
<dbReference type="GO" id="GO:0006508">
    <property type="term" value="P:proteolysis"/>
    <property type="evidence" value="ECO:0007669"/>
    <property type="project" value="UniProtKB-KW"/>
</dbReference>
<comment type="caution">
    <text evidence="7">The sequence shown here is derived from an EMBL/GenBank/DDBJ whole genome shotgun (WGS) entry which is preliminary data.</text>
</comment>
<evidence type="ECO:0000256" key="5">
    <source>
        <dbReference type="RuleBase" id="RU004404"/>
    </source>
</evidence>
<dbReference type="InterPro" id="IPR004447">
    <property type="entry name" value="Peptidase_S41A"/>
</dbReference>
<dbReference type="InterPro" id="IPR005151">
    <property type="entry name" value="Tail-specific_protease"/>
</dbReference>
<protein>
    <submittedName>
        <fullName evidence="7">S41A family C-terminal processing peptidase-3</fullName>
    </submittedName>
</protein>
<evidence type="ECO:0000256" key="2">
    <source>
        <dbReference type="ARBA" id="ARBA00022670"/>
    </source>
</evidence>
<dbReference type="InterPro" id="IPR029045">
    <property type="entry name" value="ClpP/crotonase-like_dom_sf"/>
</dbReference>
<dbReference type="AlphaFoldDB" id="A0AA45HHQ9"/>
<dbReference type="EMBL" id="QGGI01000024">
    <property type="protein sequence ID" value="PWJ87400.1"/>
    <property type="molecule type" value="Genomic_DNA"/>
</dbReference>
<name>A0AA45HHQ9_9BACT</name>
<dbReference type="Gene3D" id="3.30.750.44">
    <property type="match status" value="1"/>
</dbReference>
<dbReference type="Gene3D" id="3.90.226.10">
    <property type="entry name" value="2-enoyl-CoA Hydratase, Chain A, domain 1"/>
    <property type="match status" value="1"/>
</dbReference>